<keyword evidence="2" id="KW-0472">Membrane</keyword>
<sequence length="398" mass="44640">MYNNNVKKIIFLIISLIIIYISVNKYLDYNSKGYEVYLGNSVVGYTKNKDITKSNYKQIIDNLNSNIDEDKVITKKSLYFKRVYEDVNSSDYNEFERNILNTINDKINLKSLTIDNKKVGYVANKINVNDILLKVCDIYAKNNGISKDKIKSVNVKGNIKLKDEVASVSKLDSIDELANKIVNINKDMLCMDIITNDKKVVNIEPSVKIERTNDMLLGESKVKEGKLGKKEQSIKVTYRNGQKINTEVLSEKIIKDSVSKVVYKGTKSTMTSNKALLINPTRGGLVITSAFGERWGRHHNGMDIAGNMGDPIVATTDGVVKNVFYEKDGYGNVVILEHKGGIETRYAHMSKSEVKEGEKVKKGDLIGRVGNTGRSTGPHLHFEVRINGNPVDPQGYLK</sequence>
<dbReference type="PROSITE" id="PS51109">
    <property type="entry name" value="G5"/>
    <property type="match status" value="1"/>
</dbReference>
<dbReference type="EMBL" id="JAGGJZ010000011">
    <property type="protein sequence ID" value="MBP1890745.1"/>
    <property type="molecule type" value="Genomic_DNA"/>
</dbReference>
<dbReference type="SUPFAM" id="SSF51261">
    <property type="entry name" value="Duplicated hybrid motif"/>
    <property type="match status" value="1"/>
</dbReference>
<keyword evidence="2" id="KW-1133">Transmembrane helix</keyword>
<name>A0ABS4F3A4_9CLOT</name>
<reference evidence="4 5" key="1">
    <citation type="submission" date="2021-03" db="EMBL/GenBank/DDBJ databases">
        <title>Genomic Encyclopedia of Type Strains, Phase IV (KMG-IV): sequencing the most valuable type-strain genomes for metagenomic binning, comparative biology and taxonomic classification.</title>
        <authorList>
            <person name="Goeker M."/>
        </authorList>
    </citation>
    <scope>NUCLEOTIDE SEQUENCE [LARGE SCALE GENOMIC DNA]</scope>
    <source>
        <strain evidence="4 5">DSM 3984</strain>
    </source>
</reference>
<evidence type="ECO:0000313" key="5">
    <source>
        <dbReference type="Proteomes" id="UP000783390"/>
    </source>
</evidence>
<comment type="caution">
    <text evidence="4">The sequence shown here is derived from an EMBL/GenBank/DDBJ whole genome shotgun (WGS) entry which is preliminary data.</text>
</comment>
<dbReference type="InterPro" id="IPR016047">
    <property type="entry name" value="M23ase_b-sheet_dom"/>
</dbReference>
<feature type="domain" description="G5" evidence="3">
    <location>
        <begin position="186"/>
        <end position="268"/>
    </location>
</feature>
<dbReference type="RefSeq" id="WP_209797662.1">
    <property type="nucleotide sequence ID" value="NZ_JAGGJZ010000011.1"/>
</dbReference>
<dbReference type="InterPro" id="IPR011098">
    <property type="entry name" value="G5_dom"/>
</dbReference>
<protein>
    <submittedName>
        <fullName evidence="4">Murein DD-endopeptidase MepM/ murein hydrolase activator NlpD</fullName>
    </submittedName>
</protein>
<evidence type="ECO:0000256" key="2">
    <source>
        <dbReference type="SAM" id="Phobius"/>
    </source>
</evidence>
<dbReference type="InterPro" id="IPR050570">
    <property type="entry name" value="Cell_wall_metabolism_enzyme"/>
</dbReference>
<dbReference type="PANTHER" id="PTHR21666:SF289">
    <property type="entry name" value="L-ALA--D-GLU ENDOPEPTIDASE"/>
    <property type="match status" value="1"/>
</dbReference>
<dbReference type="CDD" id="cd12797">
    <property type="entry name" value="M23_peptidase"/>
    <property type="match status" value="1"/>
</dbReference>
<dbReference type="Gene3D" id="2.20.230.10">
    <property type="entry name" value="Resuscitation-promoting factor rpfb"/>
    <property type="match status" value="1"/>
</dbReference>
<dbReference type="InterPro" id="IPR011055">
    <property type="entry name" value="Dup_hybrid_motif"/>
</dbReference>
<dbReference type="GO" id="GO:0016787">
    <property type="term" value="F:hydrolase activity"/>
    <property type="evidence" value="ECO:0007669"/>
    <property type="project" value="UniProtKB-KW"/>
</dbReference>
<gene>
    <name evidence="4" type="ORF">J2Z53_002359</name>
</gene>
<keyword evidence="5" id="KW-1185">Reference proteome</keyword>
<evidence type="ECO:0000259" key="3">
    <source>
        <dbReference type="PROSITE" id="PS51109"/>
    </source>
</evidence>
<feature type="transmembrane region" description="Helical" evidence="2">
    <location>
        <begin position="9"/>
        <end position="27"/>
    </location>
</feature>
<dbReference type="Gene3D" id="2.70.70.10">
    <property type="entry name" value="Glucose Permease (Domain IIA)"/>
    <property type="match status" value="1"/>
</dbReference>
<accession>A0ABS4F3A4</accession>
<evidence type="ECO:0000313" key="4">
    <source>
        <dbReference type="EMBL" id="MBP1890745.1"/>
    </source>
</evidence>
<keyword evidence="1" id="KW-0732">Signal</keyword>
<organism evidence="4 5">
    <name type="scientific">Clostridium moniliforme</name>
    <dbReference type="NCBI Taxonomy" id="39489"/>
    <lineage>
        <taxon>Bacteria</taxon>
        <taxon>Bacillati</taxon>
        <taxon>Bacillota</taxon>
        <taxon>Clostridia</taxon>
        <taxon>Eubacteriales</taxon>
        <taxon>Clostridiaceae</taxon>
        <taxon>Clostridium</taxon>
    </lineage>
</organism>
<dbReference type="Proteomes" id="UP000783390">
    <property type="component" value="Unassembled WGS sequence"/>
</dbReference>
<keyword evidence="4" id="KW-0378">Hydrolase</keyword>
<dbReference type="Pfam" id="PF01551">
    <property type="entry name" value="Peptidase_M23"/>
    <property type="match status" value="1"/>
</dbReference>
<proteinExistence type="predicted"/>
<dbReference type="PANTHER" id="PTHR21666">
    <property type="entry name" value="PEPTIDASE-RELATED"/>
    <property type="match status" value="1"/>
</dbReference>
<dbReference type="SMART" id="SM01208">
    <property type="entry name" value="G5"/>
    <property type="match status" value="1"/>
</dbReference>
<dbReference type="Pfam" id="PF07501">
    <property type="entry name" value="G5"/>
    <property type="match status" value="1"/>
</dbReference>
<evidence type="ECO:0000256" key="1">
    <source>
        <dbReference type="ARBA" id="ARBA00022729"/>
    </source>
</evidence>
<keyword evidence="2" id="KW-0812">Transmembrane</keyword>